<dbReference type="AlphaFoldDB" id="A0A1V8TD98"/>
<sequence length="117" mass="12935">MNPPENTPAAQPVRPATTNGPVPVQGYTNGHYTGAGQPVGPPPAPQQPQDLVEMEREASPEQETRPESAIRHLAISWCRMSQLHEDTACDDLERIAVSVFGQQHWNDVLLHIQTTYM</sequence>
<evidence type="ECO:0000313" key="3">
    <source>
        <dbReference type="Proteomes" id="UP000192596"/>
    </source>
</evidence>
<dbReference type="Proteomes" id="UP000192596">
    <property type="component" value="Unassembled WGS sequence"/>
</dbReference>
<proteinExistence type="predicted"/>
<organism evidence="2 3">
    <name type="scientific">Cryoendolithus antarcticus</name>
    <dbReference type="NCBI Taxonomy" id="1507870"/>
    <lineage>
        <taxon>Eukaryota</taxon>
        <taxon>Fungi</taxon>
        <taxon>Dikarya</taxon>
        <taxon>Ascomycota</taxon>
        <taxon>Pezizomycotina</taxon>
        <taxon>Dothideomycetes</taxon>
        <taxon>Dothideomycetidae</taxon>
        <taxon>Cladosporiales</taxon>
        <taxon>Cladosporiaceae</taxon>
        <taxon>Cryoendolithus</taxon>
    </lineage>
</organism>
<dbReference type="EMBL" id="NAJO01000010">
    <property type="protein sequence ID" value="OQO09356.1"/>
    <property type="molecule type" value="Genomic_DNA"/>
</dbReference>
<gene>
    <name evidence="2" type="ORF">B0A48_04754</name>
</gene>
<protein>
    <submittedName>
        <fullName evidence="2">Uncharacterized protein</fullName>
    </submittedName>
</protein>
<name>A0A1V8TD98_9PEZI</name>
<dbReference type="InParanoid" id="A0A1V8TD98"/>
<evidence type="ECO:0000313" key="2">
    <source>
        <dbReference type="EMBL" id="OQO09356.1"/>
    </source>
</evidence>
<keyword evidence="3" id="KW-1185">Reference proteome</keyword>
<comment type="caution">
    <text evidence="2">The sequence shown here is derived from an EMBL/GenBank/DDBJ whole genome shotgun (WGS) entry which is preliminary data.</text>
</comment>
<feature type="compositionally biased region" description="Basic and acidic residues" evidence="1">
    <location>
        <begin position="53"/>
        <end position="68"/>
    </location>
</feature>
<accession>A0A1V8TD98</accession>
<reference evidence="3" key="1">
    <citation type="submission" date="2017-03" db="EMBL/GenBank/DDBJ databases">
        <title>Genomes of endolithic fungi from Antarctica.</title>
        <authorList>
            <person name="Coleine C."/>
            <person name="Masonjones S."/>
            <person name="Stajich J.E."/>
        </authorList>
    </citation>
    <scope>NUCLEOTIDE SEQUENCE [LARGE SCALE GENOMIC DNA]</scope>
    <source>
        <strain evidence="3">CCFEE 5527</strain>
    </source>
</reference>
<feature type="region of interest" description="Disordered" evidence="1">
    <location>
        <begin position="1"/>
        <end position="68"/>
    </location>
</feature>
<feature type="compositionally biased region" description="Polar residues" evidence="1">
    <location>
        <begin position="16"/>
        <end position="31"/>
    </location>
</feature>
<evidence type="ECO:0000256" key="1">
    <source>
        <dbReference type="SAM" id="MobiDB-lite"/>
    </source>
</evidence>